<evidence type="ECO:0000313" key="3">
    <source>
        <dbReference type="Proteomes" id="UP000828390"/>
    </source>
</evidence>
<feature type="transmembrane region" description="Helical" evidence="1">
    <location>
        <begin position="39"/>
        <end position="57"/>
    </location>
</feature>
<dbReference type="AlphaFoldDB" id="A0A9D4FPL8"/>
<evidence type="ECO:0000313" key="2">
    <source>
        <dbReference type="EMBL" id="KAH3800205.1"/>
    </source>
</evidence>
<keyword evidence="1" id="KW-0472">Membrane</keyword>
<name>A0A9D4FPL8_DREPO</name>
<keyword evidence="1" id="KW-0812">Transmembrane</keyword>
<comment type="caution">
    <text evidence="2">The sequence shown here is derived from an EMBL/GenBank/DDBJ whole genome shotgun (WGS) entry which is preliminary data.</text>
</comment>
<accession>A0A9D4FPL8</accession>
<dbReference type="EMBL" id="JAIWYP010000007">
    <property type="protein sequence ID" value="KAH3800205.1"/>
    <property type="molecule type" value="Genomic_DNA"/>
</dbReference>
<proteinExistence type="predicted"/>
<organism evidence="2 3">
    <name type="scientific">Dreissena polymorpha</name>
    <name type="common">Zebra mussel</name>
    <name type="synonym">Mytilus polymorpha</name>
    <dbReference type="NCBI Taxonomy" id="45954"/>
    <lineage>
        <taxon>Eukaryota</taxon>
        <taxon>Metazoa</taxon>
        <taxon>Spiralia</taxon>
        <taxon>Lophotrochozoa</taxon>
        <taxon>Mollusca</taxon>
        <taxon>Bivalvia</taxon>
        <taxon>Autobranchia</taxon>
        <taxon>Heteroconchia</taxon>
        <taxon>Euheterodonta</taxon>
        <taxon>Imparidentia</taxon>
        <taxon>Neoheterodontei</taxon>
        <taxon>Myida</taxon>
        <taxon>Dreissenoidea</taxon>
        <taxon>Dreissenidae</taxon>
        <taxon>Dreissena</taxon>
    </lineage>
</organism>
<sequence length="65" mass="7578">MSQWQGVVRITSGRQRRGCGCGDNLGRFRLQSVNAGSRYWWRWMMAASLWVLLWMCTGRRRARGG</sequence>
<dbReference type="Proteomes" id="UP000828390">
    <property type="component" value="Unassembled WGS sequence"/>
</dbReference>
<reference evidence="2" key="1">
    <citation type="journal article" date="2019" name="bioRxiv">
        <title>The Genome of the Zebra Mussel, Dreissena polymorpha: A Resource for Invasive Species Research.</title>
        <authorList>
            <person name="McCartney M.A."/>
            <person name="Auch B."/>
            <person name="Kono T."/>
            <person name="Mallez S."/>
            <person name="Zhang Y."/>
            <person name="Obille A."/>
            <person name="Becker A."/>
            <person name="Abrahante J.E."/>
            <person name="Garbe J."/>
            <person name="Badalamenti J.P."/>
            <person name="Herman A."/>
            <person name="Mangelson H."/>
            <person name="Liachko I."/>
            <person name="Sullivan S."/>
            <person name="Sone E.D."/>
            <person name="Koren S."/>
            <person name="Silverstein K.A.T."/>
            <person name="Beckman K.B."/>
            <person name="Gohl D.M."/>
        </authorList>
    </citation>
    <scope>NUCLEOTIDE SEQUENCE</scope>
    <source>
        <strain evidence="2">Duluth1</strain>
        <tissue evidence="2">Whole animal</tissue>
    </source>
</reference>
<reference evidence="2" key="2">
    <citation type="submission" date="2020-11" db="EMBL/GenBank/DDBJ databases">
        <authorList>
            <person name="McCartney M.A."/>
            <person name="Auch B."/>
            <person name="Kono T."/>
            <person name="Mallez S."/>
            <person name="Becker A."/>
            <person name="Gohl D.M."/>
            <person name="Silverstein K.A.T."/>
            <person name="Koren S."/>
            <person name="Bechman K.B."/>
            <person name="Herman A."/>
            <person name="Abrahante J.E."/>
            <person name="Garbe J."/>
        </authorList>
    </citation>
    <scope>NUCLEOTIDE SEQUENCE</scope>
    <source>
        <strain evidence="2">Duluth1</strain>
        <tissue evidence="2">Whole animal</tissue>
    </source>
</reference>
<evidence type="ECO:0000256" key="1">
    <source>
        <dbReference type="SAM" id="Phobius"/>
    </source>
</evidence>
<keyword evidence="1" id="KW-1133">Transmembrane helix</keyword>
<gene>
    <name evidence="2" type="ORF">DPMN_153835</name>
</gene>
<protein>
    <submittedName>
        <fullName evidence="2">Uncharacterized protein</fullName>
    </submittedName>
</protein>
<keyword evidence="3" id="KW-1185">Reference proteome</keyword>